<dbReference type="AlphaFoldDB" id="A0A810L8U6"/>
<feature type="compositionally biased region" description="Low complexity" evidence="1">
    <location>
        <begin position="129"/>
        <end position="143"/>
    </location>
</feature>
<evidence type="ECO:0000256" key="1">
    <source>
        <dbReference type="SAM" id="MobiDB-lite"/>
    </source>
</evidence>
<dbReference type="Proteomes" id="UP000680750">
    <property type="component" value="Chromosome"/>
</dbReference>
<reference evidence="2" key="1">
    <citation type="submission" date="2020-08" db="EMBL/GenBank/DDBJ databases">
        <title>Whole genome shotgun sequence of Actinocatenispora sera NBRC 101916.</title>
        <authorList>
            <person name="Komaki H."/>
            <person name="Tamura T."/>
        </authorList>
    </citation>
    <scope>NUCLEOTIDE SEQUENCE</scope>
    <source>
        <strain evidence="2">NBRC 101916</strain>
    </source>
</reference>
<gene>
    <name evidence="2" type="ORF">Asera_57570</name>
</gene>
<name>A0A810L8U6_9ACTN</name>
<accession>A0A810L8U6</accession>
<sequence length="143" mass="14794">MPLLRSTSSANWSHVSTSSDAAQDRAGQVGADEPGTTKIGVDEPRPVQIVRLPEARHGCSFAGWGRRHQARDIGRKQRSYGMGPAPAAPPHRAGQPWGSASPGGGSGTPRRTGRAEVEDGGQIAGLARTGGSPRRSPGTGRLA</sequence>
<organism evidence="2 3">
    <name type="scientific">Actinocatenispora sera</name>
    <dbReference type="NCBI Taxonomy" id="390989"/>
    <lineage>
        <taxon>Bacteria</taxon>
        <taxon>Bacillati</taxon>
        <taxon>Actinomycetota</taxon>
        <taxon>Actinomycetes</taxon>
        <taxon>Micromonosporales</taxon>
        <taxon>Micromonosporaceae</taxon>
        <taxon>Actinocatenispora</taxon>
    </lineage>
</organism>
<protein>
    <submittedName>
        <fullName evidence="2">Uncharacterized protein</fullName>
    </submittedName>
</protein>
<keyword evidence="3" id="KW-1185">Reference proteome</keyword>
<feature type="region of interest" description="Disordered" evidence="1">
    <location>
        <begin position="1"/>
        <end position="47"/>
    </location>
</feature>
<evidence type="ECO:0000313" key="3">
    <source>
        <dbReference type="Proteomes" id="UP000680750"/>
    </source>
</evidence>
<proteinExistence type="predicted"/>
<evidence type="ECO:0000313" key="2">
    <source>
        <dbReference type="EMBL" id="BCJ31649.1"/>
    </source>
</evidence>
<dbReference type="EMBL" id="AP023354">
    <property type="protein sequence ID" value="BCJ31649.1"/>
    <property type="molecule type" value="Genomic_DNA"/>
</dbReference>
<feature type="region of interest" description="Disordered" evidence="1">
    <location>
        <begin position="63"/>
        <end position="143"/>
    </location>
</feature>
<feature type="compositionally biased region" description="Polar residues" evidence="1">
    <location>
        <begin position="1"/>
        <end position="21"/>
    </location>
</feature>
<dbReference type="KEGG" id="aser:Asera_57570"/>